<dbReference type="WBParaSite" id="ACRNAN_Path_1536.g5991.t1">
    <property type="protein sequence ID" value="ACRNAN_Path_1536.g5991.t1"/>
    <property type="gene ID" value="ACRNAN_Path_1536.g5991"/>
</dbReference>
<reference evidence="5" key="1">
    <citation type="submission" date="2022-11" db="UniProtKB">
        <authorList>
            <consortium name="WormBaseParasite"/>
        </authorList>
    </citation>
    <scope>IDENTIFICATION</scope>
</reference>
<keyword evidence="2" id="KW-0732">Signal</keyword>
<feature type="domain" description="C-type lectin" evidence="3">
    <location>
        <begin position="359"/>
        <end position="475"/>
    </location>
</feature>
<dbReference type="Pfam" id="PF00059">
    <property type="entry name" value="Lectin_C"/>
    <property type="match status" value="3"/>
</dbReference>
<evidence type="ECO:0000256" key="1">
    <source>
        <dbReference type="ARBA" id="ARBA00023157"/>
    </source>
</evidence>
<name>A0A914C2M3_9BILA</name>
<accession>A0A914C2M3</accession>
<dbReference type="SUPFAM" id="SSF56436">
    <property type="entry name" value="C-type lectin-like"/>
    <property type="match status" value="3"/>
</dbReference>
<evidence type="ECO:0000313" key="5">
    <source>
        <dbReference type="WBParaSite" id="ACRNAN_Path_1536.g5991.t1"/>
    </source>
</evidence>
<dbReference type="InterPro" id="IPR016186">
    <property type="entry name" value="C-type_lectin-like/link_sf"/>
</dbReference>
<organism evidence="4 5">
    <name type="scientific">Acrobeloides nanus</name>
    <dbReference type="NCBI Taxonomy" id="290746"/>
    <lineage>
        <taxon>Eukaryota</taxon>
        <taxon>Metazoa</taxon>
        <taxon>Ecdysozoa</taxon>
        <taxon>Nematoda</taxon>
        <taxon>Chromadorea</taxon>
        <taxon>Rhabditida</taxon>
        <taxon>Tylenchina</taxon>
        <taxon>Cephalobomorpha</taxon>
        <taxon>Cephaloboidea</taxon>
        <taxon>Cephalobidae</taxon>
        <taxon>Acrobeloides</taxon>
    </lineage>
</organism>
<dbReference type="Proteomes" id="UP000887540">
    <property type="component" value="Unplaced"/>
</dbReference>
<keyword evidence="1" id="KW-1015">Disulfide bond</keyword>
<feature type="signal peptide" evidence="2">
    <location>
        <begin position="1"/>
        <end position="15"/>
    </location>
</feature>
<sequence>MRLLIIFSLINISVGICPSGFIQGVDPRECYKIVTKASTWFAARADCESQGNQGVLVSIPNALRNSFVQDQLQAVFYKFNETWLGADTILNGGTWGWLDSTPFNYTNWDQGQPSSNTSMCATMGSSGKWYSRDCIHQSLPYVCKVNASISTASGICSPGYTYYANPSGVIKSCYKLILQNLISFDQAEALCQHDDAHLASVQGDDENKFLQSFAFGINAWLGFYRNNSVWAWTDGTSVNFTSWRCDVNPPGQDNHNCANILNTHAQVCCGFECEGGSCDLYGYWINNNCNNQGSESVAAAICQPTSNDTMSLTIGANGKWYSRSYDMSLPYMCEVTLPNPQNTTVNHCSQGYTYFSGDTTNSCYKLIFQPLITFNQSEALCQQDGAHLASIHDEEENTFLQSFAYNVKAWIGLYRNNSVWLWTDNTPFTYNNWRSEQNPPHADNANCANIYNSYEYLCGPNGCACYGSWIHNYCDNDVTTSDYISAAICKKAPNVF</sequence>
<dbReference type="InterPro" id="IPR050111">
    <property type="entry name" value="C-type_lectin/snaclec_domain"/>
</dbReference>
<protein>
    <submittedName>
        <fullName evidence="5">C-type lectin domain-containing protein</fullName>
    </submittedName>
</protein>
<proteinExistence type="predicted"/>
<dbReference type="InterPro" id="IPR001304">
    <property type="entry name" value="C-type_lectin-like"/>
</dbReference>
<dbReference type="PROSITE" id="PS50041">
    <property type="entry name" value="C_TYPE_LECTIN_2"/>
    <property type="match status" value="3"/>
</dbReference>
<evidence type="ECO:0000259" key="3">
    <source>
        <dbReference type="PROSITE" id="PS50041"/>
    </source>
</evidence>
<dbReference type="Gene3D" id="3.10.100.10">
    <property type="entry name" value="Mannose-Binding Protein A, subunit A"/>
    <property type="match status" value="3"/>
</dbReference>
<dbReference type="AlphaFoldDB" id="A0A914C2M3"/>
<feature type="domain" description="C-type lectin" evidence="3">
    <location>
        <begin position="169"/>
        <end position="292"/>
    </location>
</feature>
<evidence type="ECO:0000256" key="2">
    <source>
        <dbReference type="SAM" id="SignalP"/>
    </source>
</evidence>
<evidence type="ECO:0000313" key="4">
    <source>
        <dbReference type="Proteomes" id="UP000887540"/>
    </source>
</evidence>
<keyword evidence="4" id="KW-1185">Reference proteome</keyword>
<dbReference type="SMART" id="SM00034">
    <property type="entry name" value="CLECT"/>
    <property type="match status" value="3"/>
</dbReference>
<dbReference type="InterPro" id="IPR018378">
    <property type="entry name" value="C-type_lectin_CS"/>
</dbReference>
<feature type="domain" description="C-type lectin" evidence="3">
    <location>
        <begin position="26"/>
        <end position="134"/>
    </location>
</feature>
<dbReference type="InterPro" id="IPR016187">
    <property type="entry name" value="CTDL_fold"/>
</dbReference>
<dbReference type="PANTHER" id="PTHR22803">
    <property type="entry name" value="MANNOSE, PHOSPHOLIPASE, LECTIN RECEPTOR RELATED"/>
    <property type="match status" value="1"/>
</dbReference>
<feature type="chain" id="PRO_5037732714" evidence="2">
    <location>
        <begin position="16"/>
        <end position="496"/>
    </location>
</feature>
<dbReference type="PROSITE" id="PS00615">
    <property type="entry name" value="C_TYPE_LECTIN_1"/>
    <property type="match status" value="1"/>
</dbReference>
<dbReference type="CDD" id="cd00037">
    <property type="entry name" value="CLECT"/>
    <property type="match status" value="3"/>
</dbReference>